<feature type="coiled-coil region" evidence="1">
    <location>
        <begin position="316"/>
        <end position="424"/>
    </location>
</feature>
<dbReference type="Gene3D" id="3.30.40.10">
    <property type="entry name" value="Zinc/RING finger domain, C3HC4 (zinc finger)"/>
    <property type="match status" value="2"/>
</dbReference>
<dbReference type="EMBL" id="JAPMOS010000092">
    <property type="protein sequence ID" value="KAJ4455812.1"/>
    <property type="molecule type" value="Genomic_DNA"/>
</dbReference>
<evidence type="ECO:0000313" key="3">
    <source>
        <dbReference type="EMBL" id="KAJ4455812.1"/>
    </source>
</evidence>
<dbReference type="InterPro" id="IPR008979">
    <property type="entry name" value="Galactose-bd-like_sf"/>
</dbReference>
<evidence type="ECO:0000256" key="1">
    <source>
        <dbReference type="SAM" id="Coils"/>
    </source>
</evidence>
<dbReference type="PANTHER" id="PTHR47457:SF1">
    <property type="entry name" value="BTB DOMAIN-CONTAINING PROTEIN-RELATED"/>
    <property type="match status" value="1"/>
</dbReference>
<dbReference type="PANTHER" id="PTHR47457">
    <property type="entry name" value="OS05G0345500 PROTEIN"/>
    <property type="match status" value="1"/>
</dbReference>
<comment type="caution">
    <text evidence="3">The sequence shown here is derived from an EMBL/GenBank/DDBJ whole genome shotgun (WGS) entry which is preliminary data.</text>
</comment>
<accession>A0ABQ8UBS6</accession>
<dbReference type="Pfam" id="PF00754">
    <property type="entry name" value="F5_F8_type_C"/>
    <property type="match status" value="1"/>
</dbReference>
<dbReference type="Gene3D" id="2.60.120.260">
    <property type="entry name" value="Galactose-binding domain-like"/>
    <property type="match status" value="1"/>
</dbReference>
<dbReference type="SUPFAM" id="SSF49785">
    <property type="entry name" value="Galactose-binding domain-like"/>
    <property type="match status" value="1"/>
</dbReference>
<dbReference type="PROSITE" id="PS50022">
    <property type="entry name" value="FA58C_3"/>
    <property type="match status" value="1"/>
</dbReference>
<gene>
    <name evidence="3" type="ORF">PAPYR_9175</name>
</gene>
<evidence type="ECO:0000259" key="2">
    <source>
        <dbReference type="PROSITE" id="PS50022"/>
    </source>
</evidence>
<feature type="domain" description="F5/8 type C" evidence="2">
    <location>
        <begin position="646"/>
        <end position="752"/>
    </location>
</feature>
<dbReference type="Proteomes" id="UP001141327">
    <property type="component" value="Unassembled WGS sequence"/>
</dbReference>
<dbReference type="InterPro" id="IPR000421">
    <property type="entry name" value="FA58C"/>
</dbReference>
<proteinExistence type="predicted"/>
<dbReference type="InterPro" id="IPR013083">
    <property type="entry name" value="Znf_RING/FYVE/PHD"/>
</dbReference>
<keyword evidence="4" id="KW-1185">Reference proteome</keyword>
<protein>
    <submittedName>
        <fullName evidence="3">E3 ubiquitin-protein ligase HECTD1</fullName>
    </submittedName>
</protein>
<organism evidence="3 4">
    <name type="scientific">Paratrimastix pyriformis</name>
    <dbReference type="NCBI Taxonomy" id="342808"/>
    <lineage>
        <taxon>Eukaryota</taxon>
        <taxon>Metamonada</taxon>
        <taxon>Preaxostyla</taxon>
        <taxon>Paratrimastigidae</taxon>
        <taxon>Paratrimastix</taxon>
    </lineage>
</organism>
<dbReference type="SUPFAM" id="SSF57850">
    <property type="entry name" value="RING/U-box"/>
    <property type="match status" value="1"/>
</dbReference>
<sequence>MSFPLERARMIGDCHAYYEDPVCLSCGDTFCRACAAVIGGICPKCNDKFNEKQLFPSRQAQNAVADKVQCHCPNHALGCERVMKALDVEQHLRSVCEWREEECDQCHQQVPRTHMDTHKQLLCARKPVPSASPPLPPLGCCACCLGGDDPLSGVPLSAFLSSMACGYADVGCPTRCAQEDLPDHERDGVAAHMGLLRQRLADTSAALGQTQGVLAQTRADLGQNTEELAQTCGALGLTQAQLAQTTAAQSSTAAALGQTQADLTQAKAELTQADAALCQTTAQLTQTQRDLATALGQTQAQLTQTSADLTRTQTAQAQTQAQLTQAQQDLTRTKDDLTQTQESMAQTKAALTHELTAAQAQLAETTAAQRATAAALGQTQDQLAQTKADLAQTKADLAESRAALGRTEAALTRCQAELAQTKEQTQHDMAAVRSQIDQHSHPSIFRLMFINTPQLFTPPAAPEGLVARWDEATKEVAIEWRPVPISAPATATAVPPGLPVRYRVQATLVESGKDGGGVDNPSGSSPGVIVIYTGPECRCRYRFPPGAALGSAEARFVVVAMRGLAESDPSATAACTIPAVILSYDHDMDEQGLFYYIGSKGRTQPWRNPAEAGWVTVTRSSEGNQKASDALGMKACYSYTGNQLIPSWWQVDLGAERLFTPTRYTIRHNNNPDFVPFRLQSWRLEGSVDGASWRPLDEHTNEPNAIPAKADAMATFAVERAFPSRYFRVLMTGPSPNGNYLLMLSGLEMYGTLRHPAQLP</sequence>
<dbReference type="Gene3D" id="1.10.287.1490">
    <property type="match status" value="1"/>
</dbReference>
<evidence type="ECO:0000313" key="4">
    <source>
        <dbReference type="Proteomes" id="UP001141327"/>
    </source>
</evidence>
<keyword evidence="1" id="KW-0175">Coiled coil</keyword>
<reference evidence="3" key="1">
    <citation type="journal article" date="2022" name="bioRxiv">
        <title>Genomics of Preaxostyla Flagellates Illuminates Evolutionary Transitions and the Path Towards Mitochondrial Loss.</title>
        <authorList>
            <person name="Novak L.V.F."/>
            <person name="Treitli S.C."/>
            <person name="Pyrih J."/>
            <person name="Halakuc P."/>
            <person name="Pipaliya S.V."/>
            <person name="Vacek V."/>
            <person name="Brzon O."/>
            <person name="Soukal P."/>
            <person name="Eme L."/>
            <person name="Dacks J.B."/>
            <person name="Karnkowska A."/>
            <person name="Elias M."/>
            <person name="Hampl V."/>
        </authorList>
    </citation>
    <scope>NUCLEOTIDE SEQUENCE</scope>
    <source>
        <strain evidence="3">RCP-MX</strain>
    </source>
</reference>
<name>A0ABQ8UBS6_9EUKA</name>